<organism evidence="7 8">
    <name type="scientific">Candidatus Uhrbacteria bacterium CG_4_9_14_3_um_filter_50_9</name>
    <dbReference type="NCBI Taxonomy" id="1975035"/>
    <lineage>
        <taxon>Bacteria</taxon>
        <taxon>Candidatus Uhriibacteriota</taxon>
    </lineage>
</organism>
<protein>
    <submittedName>
        <fullName evidence="7">Uncharacterized protein</fullName>
    </submittedName>
</protein>
<evidence type="ECO:0000256" key="5">
    <source>
        <dbReference type="ARBA" id="ARBA00023136"/>
    </source>
</evidence>
<name>A0A2M7XDA3_9BACT</name>
<sequence length="128" mass="14085">MKSSEKQLARALVEQLGELSTKDLEAAATNLIHELAARRQIHRLTVAMRLLDQAWAEKYGAATIKVTTAYPLKEAIRKKLKAVAQGAELKEHVDSSLIGGAILRIDERIIDGSIKGHLESLTRAFTTL</sequence>
<reference evidence="8" key="1">
    <citation type="submission" date="2017-09" db="EMBL/GenBank/DDBJ databases">
        <title>Depth-based differentiation of microbial function through sediment-hosted aquifers and enrichment of novel symbionts in the deep terrestrial subsurface.</title>
        <authorList>
            <person name="Probst A.J."/>
            <person name="Ladd B."/>
            <person name="Jarett J.K."/>
            <person name="Geller-Mcgrath D.E."/>
            <person name="Sieber C.M.K."/>
            <person name="Emerson J.B."/>
            <person name="Anantharaman K."/>
            <person name="Thomas B.C."/>
            <person name="Malmstrom R."/>
            <person name="Stieglmeier M."/>
            <person name="Klingl A."/>
            <person name="Woyke T."/>
            <person name="Ryan C.M."/>
            <person name="Banfield J.F."/>
        </authorList>
    </citation>
    <scope>NUCLEOTIDE SEQUENCE [LARGE SCALE GENOMIC DNA]</scope>
</reference>
<keyword evidence="3" id="KW-0375">Hydrogen ion transport</keyword>
<accession>A0A2M7XDA3</accession>
<dbReference type="InterPro" id="IPR000711">
    <property type="entry name" value="ATPase_OSCP/dsu"/>
</dbReference>
<evidence type="ECO:0000256" key="2">
    <source>
        <dbReference type="ARBA" id="ARBA00022448"/>
    </source>
</evidence>
<dbReference type="Pfam" id="PF00213">
    <property type="entry name" value="OSCP"/>
    <property type="match status" value="1"/>
</dbReference>
<evidence type="ECO:0000313" key="8">
    <source>
        <dbReference type="Proteomes" id="UP000229385"/>
    </source>
</evidence>
<evidence type="ECO:0000256" key="1">
    <source>
        <dbReference type="ARBA" id="ARBA00004370"/>
    </source>
</evidence>
<keyword evidence="4" id="KW-0406">Ion transport</keyword>
<dbReference type="GO" id="GO:0016020">
    <property type="term" value="C:membrane"/>
    <property type="evidence" value="ECO:0007669"/>
    <property type="project" value="UniProtKB-SubCell"/>
</dbReference>
<dbReference type="GO" id="GO:0046933">
    <property type="term" value="F:proton-transporting ATP synthase activity, rotational mechanism"/>
    <property type="evidence" value="ECO:0007669"/>
    <property type="project" value="InterPro"/>
</dbReference>
<proteinExistence type="predicted"/>
<keyword evidence="6" id="KW-0066">ATP synthesis</keyword>
<comment type="subcellular location">
    <subcellularLocation>
        <location evidence="1">Membrane</location>
    </subcellularLocation>
</comment>
<gene>
    <name evidence="7" type="ORF">CO174_01375</name>
</gene>
<evidence type="ECO:0000256" key="3">
    <source>
        <dbReference type="ARBA" id="ARBA00022781"/>
    </source>
</evidence>
<dbReference type="EMBL" id="PFWU01000017">
    <property type="protein sequence ID" value="PJA45868.1"/>
    <property type="molecule type" value="Genomic_DNA"/>
</dbReference>
<evidence type="ECO:0000256" key="4">
    <source>
        <dbReference type="ARBA" id="ARBA00023065"/>
    </source>
</evidence>
<dbReference type="PANTHER" id="PTHR11910">
    <property type="entry name" value="ATP SYNTHASE DELTA CHAIN"/>
    <property type="match status" value="1"/>
</dbReference>
<evidence type="ECO:0000313" key="7">
    <source>
        <dbReference type="EMBL" id="PJA45868.1"/>
    </source>
</evidence>
<comment type="caution">
    <text evidence="7">The sequence shown here is derived from an EMBL/GenBank/DDBJ whole genome shotgun (WGS) entry which is preliminary data.</text>
</comment>
<evidence type="ECO:0000256" key="6">
    <source>
        <dbReference type="ARBA" id="ARBA00023310"/>
    </source>
</evidence>
<keyword evidence="5" id="KW-0472">Membrane</keyword>
<keyword evidence="2" id="KW-0813">Transport</keyword>
<dbReference type="Proteomes" id="UP000229385">
    <property type="component" value="Unassembled WGS sequence"/>
</dbReference>
<dbReference type="AlphaFoldDB" id="A0A2M7XDA3"/>
<dbReference type="PRINTS" id="PR00125">
    <property type="entry name" value="ATPASEDELTA"/>
</dbReference>